<evidence type="ECO:0000313" key="3">
    <source>
        <dbReference type="Proteomes" id="UP000054995"/>
    </source>
</evidence>
<sequence>MRVMRRGDRNAGDDTPSSTYRARQQVGKLRGGVQISPSVDGRLKLCPERGEFQYFPIELRERLAPNPPKGHPSRGRTLPSTRAELPARPYRPRRCRALPIPLRDGSAVPYSRSLATEIWLVISKVHDAPAQRTKYKSETAASLVLEFSGLYICLKGGKVNMFDNPTATRLH</sequence>
<comment type="caution">
    <text evidence="2">The sequence shown here is derived from an EMBL/GenBank/DDBJ whole genome shotgun (WGS) entry which is preliminary data.</text>
</comment>
<keyword evidence="3" id="KW-1185">Reference proteome</keyword>
<dbReference type="AlphaFoldDB" id="A0A0V1G302"/>
<reference evidence="2 3" key="1">
    <citation type="submission" date="2015-01" db="EMBL/GenBank/DDBJ databases">
        <title>Evolution of Trichinella species and genotypes.</title>
        <authorList>
            <person name="Korhonen P.K."/>
            <person name="Edoardo P."/>
            <person name="Giuseppe L.R."/>
            <person name="Gasser R.B."/>
        </authorList>
    </citation>
    <scope>NUCLEOTIDE SEQUENCE [LARGE SCALE GENOMIC DNA]</scope>
    <source>
        <strain evidence="2">ISS470</strain>
    </source>
</reference>
<gene>
    <name evidence="2" type="ORF">T4D_2700</name>
</gene>
<evidence type="ECO:0000313" key="2">
    <source>
        <dbReference type="EMBL" id="KRY91859.1"/>
    </source>
</evidence>
<dbReference type="EMBL" id="JYDT01000010">
    <property type="protein sequence ID" value="KRY91859.1"/>
    <property type="molecule type" value="Genomic_DNA"/>
</dbReference>
<proteinExistence type="predicted"/>
<accession>A0A0V1G302</accession>
<dbReference type="Proteomes" id="UP000054995">
    <property type="component" value="Unassembled WGS sequence"/>
</dbReference>
<feature type="region of interest" description="Disordered" evidence="1">
    <location>
        <begin position="1"/>
        <end position="29"/>
    </location>
</feature>
<organism evidence="2 3">
    <name type="scientific">Trichinella pseudospiralis</name>
    <name type="common">Parasitic roundworm</name>
    <dbReference type="NCBI Taxonomy" id="6337"/>
    <lineage>
        <taxon>Eukaryota</taxon>
        <taxon>Metazoa</taxon>
        <taxon>Ecdysozoa</taxon>
        <taxon>Nematoda</taxon>
        <taxon>Enoplea</taxon>
        <taxon>Dorylaimia</taxon>
        <taxon>Trichinellida</taxon>
        <taxon>Trichinellidae</taxon>
        <taxon>Trichinella</taxon>
    </lineage>
</organism>
<feature type="compositionally biased region" description="Basic and acidic residues" evidence="1">
    <location>
        <begin position="1"/>
        <end position="12"/>
    </location>
</feature>
<protein>
    <submittedName>
        <fullName evidence="2">Uncharacterized protein</fullName>
    </submittedName>
</protein>
<evidence type="ECO:0000256" key="1">
    <source>
        <dbReference type="SAM" id="MobiDB-lite"/>
    </source>
</evidence>
<name>A0A0V1G302_TRIPS</name>